<gene>
    <name evidence="2" type="ORF">WP8W18C01_31940</name>
</gene>
<reference evidence="2 3" key="1">
    <citation type="submission" date="2019-12" db="EMBL/GenBank/DDBJ databases">
        <title>complete genome sequences of Pseudomonas putida str. WP8-W18-CRE-01 isolated from wastewater treatment plant effluent.</title>
        <authorList>
            <person name="Sekizuka T."/>
            <person name="Itokawa K."/>
            <person name="Yatsu K."/>
            <person name="Inamine Y."/>
            <person name="Kuroda M."/>
        </authorList>
    </citation>
    <scope>NUCLEOTIDE SEQUENCE [LARGE SCALE GENOMIC DNA]</scope>
    <source>
        <strain evidence="2 3">WP8-W18-CRE-01</strain>
    </source>
</reference>
<dbReference type="RefSeq" id="WP_054889695.1">
    <property type="nucleotide sequence ID" value="NZ_AP022227.1"/>
</dbReference>
<dbReference type="Gene3D" id="3.10.20.440">
    <property type="entry name" value="2Fe-2S iron-sulphur cluster binding domain, sarcosine oxidase, alpha subunit, N-terminal domain"/>
    <property type="match status" value="1"/>
</dbReference>
<dbReference type="EMBL" id="AP022227">
    <property type="protein sequence ID" value="BBT40853.1"/>
    <property type="molecule type" value="Genomic_DNA"/>
</dbReference>
<dbReference type="GO" id="GO:0016491">
    <property type="term" value="F:oxidoreductase activity"/>
    <property type="evidence" value="ECO:0007669"/>
    <property type="project" value="UniProtKB-KW"/>
</dbReference>
<organism evidence="2 3">
    <name type="scientific">Pseudomonas putida</name>
    <name type="common">Arthrobacter siderocapsulatus</name>
    <dbReference type="NCBI Taxonomy" id="303"/>
    <lineage>
        <taxon>Bacteria</taxon>
        <taxon>Pseudomonadati</taxon>
        <taxon>Pseudomonadota</taxon>
        <taxon>Gammaproteobacteria</taxon>
        <taxon>Pseudomonadales</taxon>
        <taxon>Pseudomonadaceae</taxon>
        <taxon>Pseudomonas</taxon>
    </lineage>
</organism>
<dbReference type="AlphaFoldDB" id="A0A6S5TRR1"/>
<dbReference type="InterPro" id="IPR042204">
    <property type="entry name" value="2Fe-2S-bd_N"/>
</dbReference>
<proteinExistence type="predicted"/>
<dbReference type="InterPro" id="IPR036010">
    <property type="entry name" value="2Fe-2S_ferredoxin-like_sf"/>
</dbReference>
<evidence type="ECO:0000313" key="3">
    <source>
        <dbReference type="Proteomes" id="UP000515680"/>
    </source>
</evidence>
<name>A0A6S5TRR1_PSEPU</name>
<evidence type="ECO:0008006" key="4">
    <source>
        <dbReference type="Google" id="ProtNLM"/>
    </source>
</evidence>
<evidence type="ECO:0000256" key="1">
    <source>
        <dbReference type="ARBA" id="ARBA00023002"/>
    </source>
</evidence>
<dbReference type="Pfam" id="PF13510">
    <property type="entry name" value="Fer2_4"/>
    <property type="match status" value="1"/>
</dbReference>
<evidence type="ECO:0000313" key="2">
    <source>
        <dbReference type="EMBL" id="BBT40853.1"/>
    </source>
</evidence>
<protein>
    <recommendedName>
        <fullName evidence="4">(2Fe-2S)-binding protein</fullName>
    </recommendedName>
</protein>
<dbReference type="SUPFAM" id="SSF54292">
    <property type="entry name" value="2Fe-2S ferredoxin-like"/>
    <property type="match status" value="1"/>
</dbReference>
<dbReference type="InterPro" id="IPR001041">
    <property type="entry name" value="2Fe-2S_ferredoxin-type"/>
</dbReference>
<accession>A0A6S5TRR1</accession>
<sequence length="112" mass="11965">MSTNPLFTRMPIDGPHVLIEFEGKPLQVPPGLSLAAVLLASGAGRTRSTPVSGAPRAPYCMMGVCFECLVEVNGVPNCQACLTIVSEGMKVRRQEGTRALSELPTKEKHDEA</sequence>
<dbReference type="Proteomes" id="UP000515680">
    <property type="component" value="Chromosome"/>
</dbReference>
<dbReference type="GO" id="GO:0051536">
    <property type="term" value="F:iron-sulfur cluster binding"/>
    <property type="evidence" value="ECO:0007669"/>
    <property type="project" value="InterPro"/>
</dbReference>
<dbReference type="CDD" id="cd00207">
    <property type="entry name" value="fer2"/>
    <property type="match status" value="1"/>
</dbReference>
<keyword evidence="1" id="KW-0560">Oxidoreductase</keyword>